<name>A0AC61KY70_9EURY</name>
<dbReference type="EMBL" id="PQXF01000084">
    <property type="protein sequence ID" value="PXF56788.1"/>
    <property type="molecule type" value="Genomic_DNA"/>
</dbReference>
<evidence type="ECO:0000313" key="2">
    <source>
        <dbReference type="Proteomes" id="UP000248329"/>
    </source>
</evidence>
<sequence length="152" mass="17533">MMSSDVHRMERKELRHDRHTVSLLTDHMVFSPKYRGKILVGDVALAVEGIIRKICKEMKIEIIDMAVNVDHIHLFIEYPPKYSVSFMAKRIKGRSSRELREAFPHLKEWCGKGLWAPSCFHGSVGHGWEVVERYIQNQEAPNAKSLYTGSVL</sequence>
<proteinExistence type="predicted"/>
<gene>
    <name evidence="1" type="ORF">C4B59_16355</name>
</gene>
<reference evidence="1" key="1">
    <citation type="submission" date="2018-01" db="EMBL/GenBank/DDBJ databases">
        <authorList>
            <person name="Krukenberg V."/>
        </authorList>
    </citation>
    <scope>NUCLEOTIDE SEQUENCE</scope>
    <source>
        <strain evidence="1">E20ANME2</strain>
    </source>
</reference>
<accession>A0AC61KY70</accession>
<evidence type="ECO:0000313" key="1">
    <source>
        <dbReference type="EMBL" id="PXF56788.1"/>
    </source>
</evidence>
<dbReference type="Proteomes" id="UP000248329">
    <property type="component" value="Unassembled WGS sequence"/>
</dbReference>
<comment type="caution">
    <text evidence="1">The sequence shown here is derived from an EMBL/GenBank/DDBJ whole genome shotgun (WGS) entry which is preliminary data.</text>
</comment>
<protein>
    <submittedName>
        <fullName evidence="1">IS200/IS605 family transposase</fullName>
    </submittedName>
</protein>
<organism evidence="1 2">
    <name type="scientific">Candidatus Methanogaster sp</name>
    <dbReference type="NCBI Taxonomy" id="3386292"/>
    <lineage>
        <taxon>Archaea</taxon>
        <taxon>Methanobacteriati</taxon>
        <taxon>Methanobacteriota</taxon>
        <taxon>Stenosarchaea group</taxon>
        <taxon>Methanomicrobia</taxon>
        <taxon>Methanosarcinales</taxon>
        <taxon>ANME-2 cluster</taxon>
        <taxon>Candidatus Methanogasteraceae</taxon>
        <taxon>Candidatus Methanogaster</taxon>
    </lineage>
</organism>